<dbReference type="Gene3D" id="3.30.1330.60">
    <property type="entry name" value="OmpA-like domain"/>
    <property type="match status" value="1"/>
</dbReference>
<keyword evidence="5" id="KW-0966">Cell projection</keyword>
<evidence type="ECO:0000256" key="3">
    <source>
        <dbReference type="SAM" id="SignalP"/>
    </source>
</evidence>
<reference evidence="5 6" key="1">
    <citation type="submission" date="2018-08" db="EMBL/GenBank/DDBJ databases">
        <title>Chitinophagaceae sp. K23C18032701, a novel bacterium isolated from forest soil.</title>
        <authorList>
            <person name="Wang C."/>
        </authorList>
    </citation>
    <scope>NUCLEOTIDE SEQUENCE [LARGE SCALE GENOMIC DNA]</scope>
    <source>
        <strain evidence="5 6">K23C18032701</strain>
    </source>
</reference>
<dbReference type="Pfam" id="PF00691">
    <property type="entry name" value="OmpA"/>
    <property type="match status" value="1"/>
</dbReference>
<proteinExistence type="predicted"/>
<dbReference type="InterPro" id="IPR050330">
    <property type="entry name" value="Bact_OuterMem_StrucFunc"/>
</dbReference>
<protein>
    <submittedName>
        <fullName evidence="5">Flagellar motor protein MotB</fullName>
    </submittedName>
</protein>
<dbReference type="RefSeq" id="WP_116847210.1">
    <property type="nucleotide sequence ID" value="NZ_QTJU01000003.1"/>
</dbReference>
<dbReference type="SUPFAM" id="SSF103088">
    <property type="entry name" value="OmpA-like"/>
    <property type="match status" value="1"/>
</dbReference>
<dbReference type="PROSITE" id="PS51123">
    <property type="entry name" value="OMPA_2"/>
    <property type="match status" value="1"/>
</dbReference>
<feature type="chain" id="PRO_5017778431" evidence="3">
    <location>
        <begin position="20"/>
        <end position="273"/>
    </location>
</feature>
<dbReference type="InterPro" id="IPR036737">
    <property type="entry name" value="OmpA-like_sf"/>
</dbReference>
<dbReference type="OrthoDB" id="9815217at2"/>
<dbReference type="InterPro" id="IPR006665">
    <property type="entry name" value="OmpA-like"/>
</dbReference>
<dbReference type="Proteomes" id="UP000261284">
    <property type="component" value="Unassembled WGS sequence"/>
</dbReference>
<dbReference type="AlphaFoldDB" id="A0A3E1NJ60"/>
<dbReference type="GO" id="GO:0016020">
    <property type="term" value="C:membrane"/>
    <property type="evidence" value="ECO:0007669"/>
    <property type="project" value="UniProtKB-UniRule"/>
</dbReference>
<keyword evidence="3" id="KW-0732">Signal</keyword>
<keyword evidence="1" id="KW-0472">Membrane</keyword>
<keyword evidence="5" id="KW-0969">Cilium</keyword>
<keyword evidence="6" id="KW-1185">Reference proteome</keyword>
<keyword evidence="2" id="KW-0175">Coiled coil</keyword>
<dbReference type="PANTHER" id="PTHR30329">
    <property type="entry name" value="STATOR ELEMENT OF FLAGELLAR MOTOR COMPLEX"/>
    <property type="match status" value="1"/>
</dbReference>
<keyword evidence="5" id="KW-0282">Flagellum</keyword>
<evidence type="ECO:0000256" key="1">
    <source>
        <dbReference type="PROSITE-ProRule" id="PRU00473"/>
    </source>
</evidence>
<organism evidence="5 6">
    <name type="scientific">Deminuibacter soli</name>
    <dbReference type="NCBI Taxonomy" id="2291815"/>
    <lineage>
        <taxon>Bacteria</taxon>
        <taxon>Pseudomonadati</taxon>
        <taxon>Bacteroidota</taxon>
        <taxon>Chitinophagia</taxon>
        <taxon>Chitinophagales</taxon>
        <taxon>Chitinophagaceae</taxon>
        <taxon>Deminuibacter</taxon>
    </lineage>
</organism>
<comment type="caution">
    <text evidence="5">The sequence shown here is derived from an EMBL/GenBank/DDBJ whole genome shotgun (WGS) entry which is preliminary data.</text>
</comment>
<evidence type="ECO:0000259" key="4">
    <source>
        <dbReference type="PROSITE" id="PS51123"/>
    </source>
</evidence>
<dbReference type="CDD" id="cd07185">
    <property type="entry name" value="OmpA_C-like"/>
    <property type="match status" value="1"/>
</dbReference>
<accession>A0A3E1NJ60</accession>
<evidence type="ECO:0000313" key="5">
    <source>
        <dbReference type="EMBL" id="RFM27963.1"/>
    </source>
</evidence>
<dbReference type="PROSITE" id="PS51257">
    <property type="entry name" value="PROKAR_LIPOPROTEIN"/>
    <property type="match status" value="1"/>
</dbReference>
<gene>
    <name evidence="5" type="ORF">DXN05_10485</name>
</gene>
<dbReference type="EMBL" id="QTJU01000003">
    <property type="protein sequence ID" value="RFM27963.1"/>
    <property type="molecule type" value="Genomic_DNA"/>
</dbReference>
<feature type="signal peptide" evidence="3">
    <location>
        <begin position="1"/>
        <end position="19"/>
    </location>
</feature>
<sequence length="273" mass="29969">MKRITLPLCILAGCLVALSSCVAKKKFIDSQIALRTLKSDSAMMANRISTLEKNVADLKEQNANLNGQNGNLQDKLTAISNDADSKGKQLRNTQAQVADQQRKLQQLQSLIDQQKEKAAELKKKMADALVGFNSNELTVSTKNGKVYVSLSENLLFPSGSAQVNEKGKQALSKLAVVLNVNPDITVNIEGHTDSIPIRTKFEDNWALSTARASSIVRILVNEYKVDPVRVIASGHSQYDPIMPNSTPDGRAKNRRTEIILSPKLDELYKLLGN</sequence>
<feature type="domain" description="OmpA-like" evidence="4">
    <location>
        <begin position="143"/>
        <end position="264"/>
    </location>
</feature>
<name>A0A3E1NJ60_9BACT</name>
<dbReference type="PANTHER" id="PTHR30329:SF21">
    <property type="entry name" value="LIPOPROTEIN YIAD-RELATED"/>
    <property type="match status" value="1"/>
</dbReference>
<evidence type="ECO:0000313" key="6">
    <source>
        <dbReference type="Proteomes" id="UP000261284"/>
    </source>
</evidence>
<evidence type="ECO:0000256" key="2">
    <source>
        <dbReference type="SAM" id="Coils"/>
    </source>
</evidence>
<feature type="coiled-coil region" evidence="2">
    <location>
        <begin position="41"/>
        <end position="131"/>
    </location>
</feature>